<proteinExistence type="predicted"/>
<protein>
    <submittedName>
        <fullName evidence="1">Uncharacterized protein</fullName>
    </submittedName>
</protein>
<keyword evidence="2" id="KW-1185">Reference proteome</keyword>
<evidence type="ECO:0000313" key="1">
    <source>
        <dbReference type="EMBL" id="KAL2047326.1"/>
    </source>
</evidence>
<organism evidence="1 2">
    <name type="scientific">Stereocaulon virgatum</name>
    <dbReference type="NCBI Taxonomy" id="373712"/>
    <lineage>
        <taxon>Eukaryota</taxon>
        <taxon>Fungi</taxon>
        <taxon>Dikarya</taxon>
        <taxon>Ascomycota</taxon>
        <taxon>Pezizomycotina</taxon>
        <taxon>Lecanoromycetes</taxon>
        <taxon>OSLEUM clade</taxon>
        <taxon>Lecanoromycetidae</taxon>
        <taxon>Lecanorales</taxon>
        <taxon>Lecanorineae</taxon>
        <taxon>Stereocaulaceae</taxon>
        <taxon>Stereocaulon</taxon>
    </lineage>
</organism>
<comment type="caution">
    <text evidence="1">The sequence shown here is derived from an EMBL/GenBank/DDBJ whole genome shotgun (WGS) entry which is preliminary data.</text>
</comment>
<gene>
    <name evidence="1" type="ORF">N7G274_001347</name>
</gene>
<name>A0ABR4ARB1_9LECA</name>
<accession>A0ABR4ARB1</accession>
<dbReference type="Proteomes" id="UP001590950">
    <property type="component" value="Unassembled WGS sequence"/>
</dbReference>
<sequence length="117" mass="13193">MTFIEYDDTAIANQPLVLTSIFEIGTFVRRSSFNPSDPVHTQPFIAGNFVIRFVDTGFASPQKCTRRQVVKVMSAIYALSCTHGPKRIPSDYIMIEGMTVLEFRLEVKDDIRGIETS</sequence>
<reference evidence="1 2" key="1">
    <citation type="submission" date="2024-09" db="EMBL/GenBank/DDBJ databases">
        <title>Rethinking Asexuality: The Enigmatic Case of Functional Sexual Genes in Lepraria (Stereocaulaceae).</title>
        <authorList>
            <person name="Doellman M."/>
            <person name="Sun Y."/>
            <person name="Barcenas-Pena A."/>
            <person name="Lumbsch H.T."/>
            <person name="Grewe F."/>
        </authorList>
    </citation>
    <scope>NUCLEOTIDE SEQUENCE [LARGE SCALE GENOMIC DNA]</scope>
    <source>
        <strain evidence="1 2">Mercado 3170</strain>
    </source>
</reference>
<evidence type="ECO:0000313" key="2">
    <source>
        <dbReference type="Proteomes" id="UP001590950"/>
    </source>
</evidence>
<dbReference type="EMBL" id="JBEFKJ010000003">
    <property type="protein sequence ID" value="KAL2047326.1"/>
    <property type="molecule type" value="Genomic_DNA"/>
</dbReference>